<dbReference type="InterPro" id="IPR013785">
    <property type="entry name" value="Aldolase_TIM"/>
</dbReference>
<evidence type="ECO:0000313" key="11">
    <source>
        <dbReference type="EMBL" id="TWB22393.1"/>
    </source>
</evidence>
<dbReference type="AlphaFoldDB" id="A0A560FLA5"/>
<dbReference type="GO" id="GO:0004640">
    <property type="term" value="F:phosphoribosylanthranilate isomerase activity"/>
    <property type="evidence" value="ECO:0007669"/>
    <property type="project" value="UniProtKB-UniRule"/>
</dbReference>
<dbReference type="UniPathway" id="UPA00035">
    <property type="reaction ID" value="UER00042"/>
</dbReference>
<dbReference type="EMBL" id="VITN01000003">
    <property type="protein sequence ID" value="TWB22393.1"/>
    <property type="molecule type" value="Genomic_DNA"/>
</dbReference>
<dbReference type="InterPro" id="IPR001240">
    <property type="entry name" value="PRAI_dom"/>
</dbReference>
<dbReference type="PANTHER" id="PTHR42894:SF1">
    <property type="entry name" value="N-(5'-PHOSPHORIBOSYL)ANTHRANILATE ISOMERASE"/>
    <property type="match status" value="1"/>
</dbReference>
<evidence type="ECO:0000256" key="7">
    <source>
        <dbReference type="ARBA" id="ARBA00023141"/>
    </source>
</evidence>
<accession>A0A560FLA5</accession>
<evidence type="ECO:0000313" key="12">
    <source>
        <dbReference type="Proteomes" id="UP000319859"/>
    </source>
</evidence>
<dbReference type="GO" id="GO:0000162">
    <property type="term" value="P:L-tryptophan biosynthetic process"/>
    <property type="evidence" value="ECO:0007669"/>
    <property type="project" value="UniProtKB-UniRule"/>
</dbReference>
<evidence type="ECO:0000256" key="4">
    <source>
        <dbReference type="ARBA" id="ARBA00022272"/>
    </source>
</evidence>
<dbReference type="Gene3D" id="3.20.20.70">
    <property type="entry name" value="Aldolase class I"/>
    <property type="match status" value="1"/>
</dbReference>
<protein>
    <recommendedName>
        <fullName evidence="4 9">N-(5'-phosphoribosyl)anthranilate isomerase</fullName>
        <shortName evidence="9">PRAI</shortName>
        <ecNumber evidence="3 9">5.3.1.24</ecNumber>
    </recommendedName>
</protein>
<evidence type="ECO:0000259" key="10">
    <source>
        <dbReference type="Pfam" id="PF00697"/>
    </source>
</evidence>
<dbReference type="PANTHER" id="PTHR42894">
    <property type="entry name" value="N-(5'-PHOSPHORIBOSYL)ANTHRANILATE ISOMERASE"/>
    <property type="match status" value="1"/>
</dbReference>
<dbReference type="SUPFAM" id="SSF51366">
    <property type="entry name" value="Ribulose-phoshate binding barrel"/>
    <property type="match status" value="1"/>
</dbReference>
<keyword evidence="8 9" id="KW-0413">Isomerase</keyword>
<dbReference type="Pfam" id="PF00697">
    <property type="entry name" value="PRAI"/>
    <property type="match status" value="1"/>
</dbReference>
<sequence>MPAKAKICGINHPDALKAAVEGGARYIGLVFFAKSPRNVSLPLAAELARMVPTGVRTVGLFVDPTDEFLDQALAQVPLDLIQLHGEETPERVAAIRVAHRLPVMKALKVETAADLDAAAAYEPVADILLFDAKPPAKLPNGGAVLPGGNGVAFDWTLLTGRRWSKPWMLSGGLAPDTVAQAIRISGADAVDVSSGVEDRPGHKDPALIRAFLDAVRGA</sequence>
<keyword evidence="6 9" id="KW-0822">Tryptophan biosynthesis</keyword>
<evidence type="ECO:0000256" key="8">
    <source>
        <dbReference type="ARBA" id="ARBA00023235"/>
    </source>
</evidence>
<dbReference type="Proteomes" id="UP000319859">
    <property type="component" value="Unassembled WGS sequence"/>
</dbReference>
<keyword evidence="7 9" id="KW-0057">Aromatic amino acid biosynthesis</keyword>
<comment type="similarity">
    <text evidence="9">Belongs to the TrpF family.</text>
</comment>
<reference evidence="11 12" key="1">
    <citation type="submission" date="2019-06" db="EMBL/GenBank/DDBJ databases">
        <title>Genomic Encyclopedia of Type Strains, Phase IV (KMG-V): Genome sequencing to study the core and pangenomes of soil and plant-associated prokaryotes.</title>
        <authorList>
            <person name="Whitman W."/>
        </authorList>
    </citation>
    <scope>NUCLEOTIDE SEQUENCE [LARGE SCALE GENOMIC DNA]</scope>
    <source>
        <strain evidence="11 12">BR 11880</strain>
    </source>
</reference>
<name>A0A560FLA5_9PROT</name>
<dbReference type="HAMAP" id="MF_00135">
    <property type="entry name" value="PRAI"/>
    <property type="match status" value="1"/>
</dbReference>
<evidence type="ECO:0000256" key="6">
    <source>
        <dbReference type="ARBA" id="ARBA00022822"/>
    </source>
</evidence>
<evidence type="ECO:0000256" key="2">
    <source>
        <dbReference type="ARBA" id="ARBA00004664"/>
    </source>
</evidence>
<organism evidence="11 12">
    <name type="scientific">Nitrospirillum amazonense</name>
    <dbReference type="NCBI Taxonomy" id="28077"/>
    <lineage>
        <taxon>Bacteria</taxon>
        <taxon>Pseudomonadati</taxon>
        <taxon>Pseudomonadota</taxon>
        <taxon>Alphaproteobacteria</taxon>
        <taxon>Rhodospirillales</taxon>
        <taxon>Azospirillaceae</taxon>
        <taxon>Nitrospirillum</taxon>
    </lineage>
</organism>
<feature type="domain" description="N-(5'phosphoribosyl) anthranilate isomerase (PRAI)" evidence="10">
    <location>
        <begin position="5"/>
        <end position="213"/>
    </location>
</feature>
<dbReference type="EC" id="5.3.1.24" evidence="3 9"/>
<gene>
    <name evidence="9" type="primary">trpF</name>
    <name evidence="11" type="ORF">FBZ89_10313</name>
</gene>
<dbReference type="OrthoDB" id="9796196at2"/>
<keyword evidence="5 9" id="KW-0028">Amino-acid biosynthesis</keyword>
<proteinExistence type="inferred from homology"/>
<evidence type="ECO:0000256" key="5">
    <source>
        <dbReference type="ARBA" id="ARBA00022605"/>
    </source>
</evidence>
<evidence type="ECO:0000256" key="3">
    <source>
        <dbReference type="ARBA" id="ARBA00012572"/>
    </source>
</evidence>
<dbReference type="RefSeq" id="WP_145749015.1">
    <property type="nucleotide sequence ID" value="NZ_VITN01000003.1"/>
</dbReference>
<dbReference type="NCBIfam" id="NF002295">
    <property type="entry name" value="PRK01222.1-1"/>
    <property type="match status" value="1"/>
</dbReference>
<evidence type="ECO:0000256" key="9">
    <source>
        <dbReference type="HAMAP-Rule" id="MF_00135"/>
    </source>
</evidence>
<dbReference type="InterPro" id="IPR011060">
    <property type="entry name" value="RibuloseP-bd_barrel"/>
</dbReference>
<comment type="pathway">
    <text evidence="2 9">Amino-acid biosynthesis; L-tryptophan biosynthesis; L-tryptophan from chorismate: step 3/5.</text>
</comment>
<comment type="caution">
    <text evidence="11">The sequence shown here is derived from an EMBL/GenBank/DDBJ whole genome shotgun (WGS) entry which is preliminary data.</text>
</comment>
<dbReference type="InterPro" id="IPR044643">
    <property type="entry name" value="TrpF_fam"/>
</dbReference>
<evidence type="ECO:0000256" key="1">
    <source>
        <dbReference type="ARBA" id="ARBA00001164"/>
    </source>
</evidence>
<comment type="catalytic activity">
    <reaction evidence="1 9">
        <text>N-(5-phospho-beta-D-ribosyl)anthranilate = 1-(2-carboxyphenylamino)-1-deoxy-D-ribulose 5-phosphate</text>
        <dbReference type="Rhea" id="RHEA:21540"/>
        <dbReference type="ChEBI" id="CHEBI:18277"/>
        <dbReference type="ChEBI" id="CHEBI:58613"/>
        <dbReference type="EC" id="5.3.1.24"/>
    </reaction>
</comment>
<dbReference type="CDD" id="cd00405">
    <property type="entry name" value="PRAI"/>
    <property type="match status" value="1"/>
</dbReference>